<dbReference type="Pfam" id="PF06808">
    <property type="entry name" value="DctM"/>
    <property type="match status" value="1"/>
</dbReference>
<feature type="transmembrane region" description="Helical" evidence="7">
    <location>
        <begin position="283"/>
        <end position="302"/>
    </location>
</feature>
<feature type="domain" description="TRAP C4-dicarboxylate transport system permease DctM subunit" evidence="8">
    <location>
        <begin position="11"/>
        <end position="427"/>
    </location>
</feature>
<dbReference type="InterPro" id="IPR010656">
    <property type="entry name" value="DctM"/>
</dbReference>
<evidence type="ECO:0000256" key="6">
    <source>
        <dbReference type="ARBA" id="ARBA00023136"/>
    </source>
</evidence>
<feature type="transmembrane region" description="Helical" evidence="7">
    <location>
        <begin position="322"/>
        <end position="352"/>
    </location>
</feature>
<protein>
    <submittedName>
        <fullName evidence="9">TRAP transporter large permease subunit</fullName>
    </submittedName>
</protein>
<organism evidence="9 10">
    <name type="scientific">Egibacter rhizosphaerae</name>
    <dbReference type="NCBI Taxonomy" id="1670831"/>
    <lineage>
        <taxon>Bacteria</taxon>
        <taxon>Bacillati</taxon>
        <taxon>Actinomycetota</taxon>
        <taxon>Nitriliruptoria</taxon>
        <taxon>Egibacterales</taxon>
        <taxon>Egibacteraceae</taxon>
        <taxon>Egibacter</taxon>
    </lineage>
</organism>
<dbReference type="GO" id="GO:0005886">
    <property type="term" value="C:plasma membrane"/>
    <property type="evidence" value="ECO:0007669"/>
    <property type="project" value="UniProtKB-SubCell"/>
</dbReference>
<keyword evidence="4 7" id="KW-0812">Transmembrane</keyword>
<dbReference type="PANTHER" id="PTHR33362">
    <property type="entry name" value="SIALIC ACID TRAP TRANSPORTER PERMEASE PROTEIN SIAT-RELATED"/>
    <property type="match status" value="1"/>
</dbReference>
<dbReference type="GO" id="GO:0022857">
    <property type="term" value="F:transmembrane transporter activity"/>
    <property type="evidence" value="ECO:0007669"/>
    <property type="project" value="TreeGrafter"/>
</dbReference>
<evidence type="ECO:0000259" key="8">
    <source>
        <dbReference type="Pfam" id="PF06808"/>
    </source>
</evidence>
<evidence type="ECO:0000256" key="7">
    <source>
        <dbReference type="SAM" id="Phobius"/>
    </source>
</evidence>
<evidence type="ECO:0000256" key="5">
    <source>
        <dbReference type="ARBA" id="ARBA00022989"/>
    </source>
</evidence>
<keyword evidence="3" id="KW-0997">Cell inner membrane</keyword>
<name>A0A411YFR7_9ACTN</name>
<feature type="transmembrane region" description="Helical" evidence="7">
    <location>
        <begin position="221"/>
        <end position="244"/>
    </location>
</feature>
<feature type="transmembrane region" description="Helical" evidence="7">
    <location>
        <begin position="145"/>
        <end position="170"/>
    </location>
</feature>
<keyword evidence="10" id="KW-1185">Reference proteome</keyword>
<dbReference type="InterPro" id="IPR004681">
    <property type="entry name" value="TRAP_DctM"/>
</dbReference>
<evidence type="ECO:0000256" key="2">
    <source>
        <dbReference type="ARBA" id="ARBA00022475"/>
    </source>
</evidence>
<reference evidence="9 10" key="1">
    <citation type="submission" date="2019-01" db="EMBL/GenBank/DDBJ databases">
        <title>Egibacter rhizosphaerae EGI 80759T.</title>
        <authorList>
            <person name="Chen D.-D."/>
            <person name="Tian Y."/>
            <person name="Jiao J.-Y."/>
            <person name="Zhang X.-T."/>
            <person name="Zhang Y.-G."/>
            <person name="Zhang Y."/>
            <person name="Xiao M."/>
            <person name="Shu W.-S."/>
            <person name="Li W.-J."/>
        </authorList>
    </citation>
    <scope>NUCLEOTIDE SEQUENCE [LARGE SCALE GENOMIC DNA]</scope>
    <source>
        <strain evidence="9 10">EGI 80759</strain>
    </source>
</reference>
<dbReference type="Proteomes" id="UP000291469">
    <property type="component" value="Chromosome"/>
</dbReference>
<keyword evidence="5 7" id="KW-1133">Transmembrane helix</keyword>
<evidence type="ECO:0000313" key="9">
    <source>
        <dbReference type="EMBL" id="QBI20083.1"/>
    </source>
</evidence>
<feature type="transmembrane region" description="Helical" evidence="7">
    <location>
        <begin position="250"/>
        <end position="271"/>
    </location>
</feature>
<evidence type="ECO:0000256" key="1">
    <source>
        <dbReference type="ARBA" id="ARBA00004429"/>
    </source>
</evidence>
<feature type="transmembrane region" description="Helical" evidence="7">
    <location>
        <begin position="176"/>
        <end position="200"/>
    </location>
</feature>
<feature type="transmembrane region" description="Helical" evidence="7">
    <location>
        <begin position="6"/>
        <end position="39"/>
    </location>
</feature>
<dbReference type="PIRSF" id="PIRSF006066">
    <property type="entry name" value="HI0050"/>
    <property type="match status" value="1"/>
</dbReference>
<dbReference type="EMBL" id="CP036402">
    <property type="protein sequence ID" value="QBI20083.1"/>
    <property type="molecule type" value="Genomic_DNA"/>
</dbReference>
<dbReference type="KEGG" id="erz:ER308_11260"/>
<dbReference type="AlphaFoldDB" id="A0A411YFR7"/>
<keyword evidence="6 7" id="KW-0472">Membrane</keyword>
<dbReference type="PANTHER" id="PTHR33362:SF5">
    <property type="entry name" value="C4-DICARBOXYLATE TRAP TRANSPORTER LARGE PERMEASE PROTEIN DCTM"/>
    <property type="match status" value="1"/>
</dbReference>
<dbReference type="NCBIfam" id="TIGR00786">
    <property type="entry name" value="dctM"/>
    <property type="match status" value="1"/>
</dbReference>
<evidence type="ECO:0000313" key="10">
    <source>
        <dbReference type="Proteomes" id="UP000291469"/>
    </source>
</evidence>
<keyword evidence="2" id="KW-1003">Cell membrane</keyword>
<gene>
    <name evidence="9" type="ORF">ER308_11260</name>
</gene>
<dbReference type="RefSeq" id="WP_131155080.1">
    <property type="nucleotide sequence ID" value="NZ_CP036402.1"/>
</dbReference>
<evidence type="ECO:0000256" key="3">
    <source>
        <dbReference type="ARBA" id="ARBA00022519"/>
    </source>
</evidence>
<accession>A0A411YFR7</accession>
<comment type="subcellular location">
    <subcellularLocation>
        <location evidence="1">Cell inner membrane</location>
        <topology evidence="1">Multi-pass membrane protein</topology>
    </subcellularLocation>
</comment>
<evidence type="ECO:0000256" key="4">
    <source>
        <dbReference type="ARBA" id="ARBA00022692"/>
    </source>
</evidence>
<dbReference type="OrthoDB" id="9777699at2"/>
<proteinExistence type="predicted"/>
<feature type="transmembrane region" description="Helical" evidence="7">
    <location>
        <begin position="100"/>
        <end position="124"/>
    </location>
</feature>
<sequence length="436" mass="45868">MEWPLVLVLLFGGFLILVLLGVPVVYAFFGVNIAWLYVLLGSAGLEQLIRSVYGSLALFVLLPITLFIFMGELMFRSDVAQRVLDALDAWLGKLPGRLSILAVVAGALMSALSGASIGSTAMLGGTLVPEMRRRGYSKAMSLGPVLGSGGISIMIPPSGLAVILAVIAGISVGATLIAIIIPGVILGLAYASYIIARAVMRPEEAPRYDVKRIPMSARLWMGLKYIAPLALILFLVVGTIFLGIATPTEAAALGVVGAFVLALVYGGFSWAGSRRAVMTTARTSVMVLVLLAGAEAFSQVLALTGAHRGLADWTVNLPLPPILIIAMMLVMTLILGMFIGGVPLMLITLPIFIPVVETLGFSPLWYGVLTLLAVEMAQTTPPYGILLFVMKGVAPADITIADVTRAALPYIGIDAVVMVILIVAPALVLWLPGMMG</sequence>
<feature type="transmembrane region" description="Helical" evidence="7">
    <location>
        <begin position="51"/>
        <end position="70"/>
    </location>
</feature>
<feature type="transmembrane region" description="Helical" evidence="7">
    <location>
        <begin position="410"/>
        <end position="431"/>
    </location>
</feature>